<dbReference type="Proteomes" id="UP000027190">
    <property type="component" value="Unassembled WGS sequence"/>
</dbReference>
<accession>A0A062UAE5</accession>
<evidence type="ECO:0000313" key="1">
    <source>
        <dbReference type="EMBL" id="KCZ55272.1"/>
    </source>
</evidence>
<sequence length="37" mass="4125">MLLRDSYVTIVTGMTDDRTSLAPTGLIGHIWDHETAH</sequence>
<comment type="caution">
    <text evidence="1">The sequence shown here is derived from an EMBL/GenBank/DDBJ whole genome shotgun (WGS) entry which is preliminary data.</text>
</comment>
<gene>
    <name evidence="1" type="ORF">HY30_08905</name>
</gene>
<reference evidence="1 2" key="1">
    <citation type="journal article" date="2014" name="Antonie Van Leeuwenhoek">
        <title>Hyphomonas beringensis sp. nov. and Hyphomonas chukchiensis sp. nov., isolated from surface seawater of the Bering Sea and Chukchi Sea.</title>
        <authorList>
            <person name="Li C."/>
            <person name="Lai Q."/>
            <person name="Li G."/>
            <person name="Dong C."/>
            <person name="Wang J."/>
            <person name="Liao Y."/>
            <person name="Shao Z."/>
        </authorList>
    </citation>
    <scope>NUCLEOTIDE SEQUENCE [LARGE SCALE GENOMIC DNA]</scope>
    <source>
        <strain evidence="1 2">BH-BN04-4</strain>
    </source>
</reference>
<protein>
    <submittedName>
        <fullName evidence="1">Uncharacterized protein</fullName>
    </submittedName>
</protein>
<dbReference type="PATRIC" id="fig|1280947.3.peg.3216"/>
<dbReference type="STRING" id="1280947.HY30_08905"/>
<evidence type="ECO:0000313" key="2">
    <source>
        <dbReference type="Proteomes" id="UP000027190"/>
    </source>
</evidence>
<keyword evidence="2" id="KW-1185">Reference proteome</keyword>
<organism evidence="1 2">
    <name type="scientific">Hyphomonas chukchiensis</name>
    <dbReference type="NCBI Taxonomy" id="1280947"/>
    <lineage>
        <taxon>Bacteria</taxon>
        <taxon>Pseudomonadati</taxon>
        <taxon>Pseudomonadota</taxon>
        <taxon>Alphaproteobacteria</taxon>
        <taxon>Hyphomonadales</taxon>
        <taxon>Hyphomonadaceae</taxon>
        <taxon>Hyphomonas</taxon>
    </lineage>
</organism>
<dbReference type="EMBL" id="AWFG01000063">
    <property type="protein sequence ID" value="KCZ55272.1"/>
    <property type="molecule type" value="Genomic_DNA"/>
</dbReference>
<name>A0A062UAE5_9PROT</name>
<dbReference type="AlphaFoldDB" id="A0A062UAE5"/>
<proteinExistence type="predicted"/>